<dbReference type="OrthoDB" id="6637572at2"/>
<protein>
    <submittedName>
        <fullName evidence="1">Uncharacterized protein</fullName>
    </submittedName>
</protein>
<organism evidence="1 2">
    <name type="scientific">Pseudomonas oryzihabitans</name>
    <dbReference type="NCBI Taxonomy" id="47885"/>
    <lineage>
        <taxon>Bacteria</taxon>
        <taxon>Pseudomonadati</taxon>
        <taxon>Pseudomonadota</taxon>
        <taxon>Gammaproteobacteria</taxon>
        <taxon>Pseudomonadales</taxon>
        <taxon>Pseudomonadaceae</taxon>
        <taxon>Pseudomonas</taxon>
    </lineage>
</organism>
<name>A0A178LKT5_9PSED</name>
<evidence type="ECO:0000313" key="1">
    <source>
        <dbReference type="EMBL" id="OAN31678.1"/>
    </source>
</evidence>
<dbReference type="Proteomes" id="UP000078356">
    <property type="component" value="Unassembled WGS sequence"/>
</dbReference>
<reference evidence="1 2" key="1">
    <citation type="submission" date="2016-04" db="EMBL/GenBank/DDBJ databases">
        <title>Draft Genome Sequences of Staphylococcus capitis Strain H36, S. capitis Strain H65, S. cohnii Strain H62, S. hominis Strain H69, Mycobacterium iranicum Strain H39, Plantibacter sp. Strain H53, Pseudomonas oryzihabitans Strain H72, and Microbacterium sp. Strain H83, isolated from residential settings.</title>
        <authorList>
            <person name="Lymperopoulou D."/>
            <person name="Adams R.I."/>
            <person name="Lindow S."/>
            <person name="Coil D.A."/>
            <person name="Jospin G."/>
            <person name="Eisen J.A."/>
        </authorList>
    </citation>
    <scope>NUCLEOTIDE SEQUENCE [LARGE SCALE GENOMIC DNA]</scope>
    <source>
        <strain evidence="1 2">H72</strain>
    </source>
</reference>
<evidence type="ECO:0000313" key="2">
    <source>
        <dbReference type="Proteomes" id="UP000078356"/>
    </source>
</evidence>
<accession>A0A178LKT5</accession>
<comment type="caution">
    <text evidence="1">The sequence shown here is derived from an EMBL/GenBank/DDBJ whole genome shotgun (WGS) entry which is preliminary data.</text>
</comment>
<dbReference type="AlphaFoldDB" id="A0A178LKT5"/>
<proteinExistence type="predicted"/>
<dbReference type="EMBL" id="LWCR01000003">
    <property type="protein sequence ID" value="OAN31678.1"/>
    <property type="molecule type" value="Genomic_DNA"/>
</dbReference>
<sequence length="95" mass="10537">MRSSNLQTIDDPVSCPSCGNRVHFFIKRHYQGSGEYYVDLDGGTADNTDMYSNLKVRDGKILYCADCDEPVAQWRPGDLGRVFSGRAGEKGRVDG</sequence>
<gene>
    <name evidence="1" type="ORF">A4V15_11490</name>
</gene>
<dbReference type="RefSeq" id="WP_064306891.1">
    <property type="nucleotide sequence ID" value="NZ_LWCR01000003.1"/>
</dbReference>